<feature type="transmembrane region" description="Helical" evidence="1">
    <location>
        <begin position="44"/>
        <end position="61"/>
    </location>
</feature>
<keyword evidence="1" id="KW-0812">Transmembrane</keyword>
<reference evidence="2" key="1">
    <citation type="journal article" date="2020" name="Nature">
        <title>Giant virus diversity and host interactions through global metagenomics.</title>
        <authorList>
            <person name="Schulz F."/>
            <person name="Roux S."/>
            <person name="Paez-Espino D."/>
            <person name="Jungbluth S."/>
            <person name="Walsh D.A."/>
            <person name="Denef V.J."/>
            <person name="McMahon K.D."/>
            <person name="Konstantinidis K.T."/>
            <person name="Eloe-Fadrosh E.A."/>
            <person name="Kyrpides N.C."/>
            <person name="Woyke T."/>
        </authorList>
    </citation>
    <scope>NUCLEOTIDE SEQUENCE</scope>
    <source>
        <strain evidence="2">GVMAG-M-3300023174-111</strain>
    </source>
</reference>
<evidence type="ECO:0000256" key="1">
    <source>
        <dbReference type="SAM" id="Phobius"/>
    </source>
</evidence>
<name>A0A6C0D4H2_9ZZZZ</name>
<accession>A0A6C0D4H2</accession>
<organism evidence="2">
    <name type="scientific">viral metagenome</name>
    <dbReference type="NCBI Taxonomy" id="1070528"/>
    <lineage>
        <taxon>unclassified sequences</taxon>
        <taxon>metagenomes</taxon>
        <taxon>organismal metagenomes</taxon>
    </lineage>
</organism>
<evidence type="ECO:0000313" key="2">
    <source>
        <dbReference type="EMBL" id="QHT11160.1"/>
    </source>
</evidence>
<proteinExistence type="predicted"/>
<dbReference type="InterPro" id="IPR018687">
    <property type="entry name" value="DUF2177_membr"/>
</dbReference>
<dbReference type="EMBL" id="MN739531">
    <property type="protein sequence ID" value="QHT11160.1"/>
    <property type="molecule type" value="Genomic_DNA"/>
</dbReference>
<dbReference type="Pfam" id="PF09945">
    <property type="entry name" value="DUF2177"/>
    <property type="match status" value="1"/>
</dbReference>
<dbReference type="AlphaFoldDB" id="A0A6C0D4H2"/>
<feature type="transmembrane region" description="Helical" evidence="1">
    <location>
        <begin position="68"/>
        <end position="90"/>
    </location>
</feature>
<evidence type="ECO:0008006" key="3">
    <source>
        <dbReference type="Google" id="ProtNLM"/>
    </source>
</evidence>
<keyword evidence="1" id="KW-0472">Membrane</keyword>
<sequence>MIKKLITIAIILLALDACYLLINRTLFENQVIDIQRTTMKVKPISVIACYIFLIGGLYYFIIKNHRPVLDAFILGLVIYGVYETTTYALFKKWQAYLVFMDTLWGGTLLALTTYITYMI</sequence>
<protein>
    <recommendedName>
        <fullName evidence="3">DUF2177 family protein</fullName>
    </recommendedName>
</protein>
<feature type="transmembrane region" description="Helical" evidence="1">
    <location>
        <begin position="96"/>
        <end position="117"/>
    </location>
</feature>
<keyword evidence="1" id="KW-1133">Transmembrane helix</keyword>